<feature type="compositionally biased region" description="Low complexity" evidence="3">
    <location>
        <begin position="233"/>
        <end position="244"/>
    </location>
</feature>
<feature type="active site" description="Tele-phosphohistidine intermediate" evidence="1">
    <location>
        <position position="9"/>
    </location>
</feature>
<sequence length="257" mass="26898">MATVLLVRHGRTTANSSGVLAGWTEGVGLDETGREQVATLAGRLRDVPVARIVSSPLQRCQETAAVLAQGRDGVTVESADQLGECRYGGWTGRPIKELAQDPLWKVVQRQPSAATFPPDETYAHESLTQMSSRAVEVVRRIDRDVEEAHGSSAVWVAVSHGDVIKALLADALGMHLDSFQRIVVAPASLSVVRYTPHRSFVLRSNDNGASVTDLVPAPEEAASSDATPGGETGTSAGDPGAPAGDPGGRTGSTRGAD</sequence>
<dbReference type="PANTHER" id="PTHR48100">
    <property type="entry name" value="BROAD-SPECIFICITY PHOSPHATASE YOR283W-RELATED"/>
    <property type="match status" value="1"/>
</dbReference>
<evidence type="ECO:0000256" key="2">
    <source>
        <dbReference type="PIRSR" id="PIRSR613078-2"/>
    </source>
</evidence>
<keyword evidence="5" id="KW-1185">Reference proteome</keyword>
<dbReference type="RefSeq" id="WP_142005097.1">
    <property type="nucleotide sequence ID" value="NZ_CAJTBP010000001.1"/>
</dbReference>
<dbReference type="Proteomes" id="UP000318336">
    <property type="component" value="Unassembled WGS sequence"/>
</dbReference>
<evidence type="ECO:0000256" key="3">
    <source>
        <dbReference type="SAM" id="MobiDB-lite"/>
    </source>
</evidence>
<dbReference type="AlphaFoldDB" id="A0A542XB05"/>
<evidence type="ECO:0000313" key="4">
    <source>
        <dbReference type="EMBL" id="TQL33028.1"/>
    </source>
</evidence>
<organism evidence="4 5">
    <name type="scientific">Barrientosiimonas humi</name>
    <dbReference type="NCBI Taxonomy" id="999931"/>
    <lineage>
        <taxon>Bacteria</taxon>
        <taxon>Bacillati</taxon>
        <taxon>Actinomycetota</taxon>
        <taxon>Actinomycetes</taxon>
        <taxon>Micrococcales</taxon>
        <taxon>Dermacoccaceae</taxon>
        <taxon>Barrientosiimonas</taxon>
    </lineage>
</organism>
<dbReference type="InterPro" id="IPR022492">
    <property type="entry name" value="Phosphomutase_MSMEG4193_put"/>
</dbReference>
<dbReference type="SMART" id="SM00855">
    <property type="entry name" value="PGAM"/>
    <property type="match status" value="1"/>
</dbReference>
<accession>A0A542XB05</accession>
<proteinExistence type="predicted"/>
<protein>
    <submittedName>
        <fullName evidence="4">Putative phosphomutase (TIGR03848 family)</fullName>
    </submittedName>
</protein>
<feature type="binding site" evidence="2">
    <location>
        <begin position="84"/>
        <end position="87"/>
    </location>
    <ligand>
        <name>substrate</name>
    </ligand>
</feature>
<evidence type="ECO:0000256" key="1">
    <source>
        <dbReference type="PIRSR" id="PIRSR613078-1"/>
    </source>
</evidence>
<dbReference type="Gene3D" id="3.40.50.1240">
    <property type="entry name" value="Phosphoglycerate mutase-like"/>
    <property type="match status" value="1"/>
</dbReference>
<reference evidence="4 5" key="1">
    <citation type="submission" date="2019-06" db="EMBL/GenBank/DDBJ databases">
        <title>Sequencing the genomes of 1000 actinobacteria strains.</title>
        <authorList>
            <person name="Klenk H.-P."/>
        </authorList>
    </citation>
    <scope>NUCLEOTIDE SEQUENCE [LARGE SCALE GENOMIC DNA]</scope>
    <source>
        <strain evidence="4 5">DSM 24617</strain>
    </source>
</reference>
<dbReference type="GO" id="GO:0016791">
    <property type="term" value="F:phosphatase activity"/>
    <property type="evidence" value="ECO:0007669"/>
    <property type="project" value="TreeGrafter"/>
</dbReference>
<feature type="region of interest" description="Disordered" evidence="3">
    <location>
        <begin position="208"/>
        <end position="257"/>
    </location>
</feature>
<dbReference type="InterPro" id="IPR013078">
    <property type="entry name" value="His_Pase_superF_clade-1"/>
</dbReference>
<feature type="active site" description="Proton donor/acceptor" evidence="1">
    <location>
        <position position="84"/>
    </location>
</feature>
<name>A0A542XB05_9MICO</name>
<comment type="caution">
    <text evidence="4">The sequence shown here is derived from an EMBL/GenBank/DDBJ whole genome shotgun (WGS) entry which is preliminary data.</text>
</comment>
<dbReference type="NCBIfam" id="TIGR03848">
    <property type="entry name" value="MSMEG_4193"/>
    <property type="match status" value="1"/>
</dbReference>
<dbReference type="SUPFAM" id="SSF53254">
    <property type="entry name" value="Phosphoglycerate mutase-like"/>
    <property type="match status" value="1"/>
</dbReference>
<feature type="binding site" evidence="2">
    <location>
        <position position="59"/>
    </location>
    <ligand>
        <name>substrate</name>
    </ligand>
</feature>
<feature type="binding site" evidence="2">
    <location>
        <begin position="8"/>
        <end position="15"/>
    </location>
    <ligand>
        <name>substrate</name>
    </ligand>
</feature>
<dbReference type="InterPro" id="IPR029033">
    <property type="entry name" value="His_PPase_superfam"/>
</dbReference>
<dbReference type="GO" id="GO:0005737">
    <property type="term" value="C:cytoplasm"/>
    <property type="evidence" value="ECO:0007669"/>
    <property type="project" value="TreeGrafter"/>
</dbReference>
<evidence type="ECO:0000313" key="5">
    <source>
        <dbReference type="Proteomes" id="UP000318336"/>
    </source>
</evidence>
<gene>
    <name evidence="4" type="ORF">FB554_1162</name>
</gene>
<dbReference type="EMBL" id="VFOK01000001">
    <property type="protein sequence ID" value="TQL33028.1"/>
    <property type="molecule type" value="Genomic_DNA"/>
</dbReference>
<dbReference type="CDD" id="cd07067">
    <property type="entry name" value="HP_PGM_like"/>
    <property type="match status" value="1"/>
</dbReference>
<dbReference type="PANTHER" id="PTHR48100:SF2">
    <property type="entry name" value="CONSERVED PROTEIN"/>
    <property type="match status" value="1"/>
</dbReference>
<dbReference type="Pfam" id="PF00300">
    <property type="entry name" value="His_Phos_1"/>
    <property type="match status" value="1"/>
</dbReference>
<dbReference type="OrthoDB" id="4120859at2"/>
<dbReference type="InterPro" id="IPR050275">
    <property type="entry name" value="PGM_Phosphatase"/>
</dbReference>